<dbReference type="OrthoDB" id="5851052at2759"/>
<reference evidence="2 3" key="1">
    <citation type="submission" date="2013-12" db="EMBL/GenBank/DDBJ databases">
        <title>Draft genome of the parsitic nematode Ancylostoma duodenale.</title>
        <authorList>
            <person name="Mitreva M."/>
        </authorList>
    </citation>
    <scope>NUCLEOTIDE SEQUENCE [LARGE SCALE GENOMIC DNA]</scope>
    <source>
        <strain evidence="2 3">Zhejiang</strain>
    </source>
</reference>
<dbReference type="Proteomes" id="UP000054047">
    <property type="component" value="Unassembled WGS sequence"/>
</dbReference>
<evidence type="ECO:0000259" key="1">
    <source>
        <dbReference type="Pfam" id="PF13087"/>
    </source>
</evidence>
<dbReference type="PANTHER" id="PTHR10887:SF495">
    <property type="entry name" value="HELICASE SENATAXIN ISOFORM X1-RELATED"/>
    <property type="match status" value="1"/>
</dbReference>
<organism evidence="2 3">
    <name type="scientific">Ancylostoma duodenale</name>
    <dbReference type="NCBI Taxonomy" id="51022"/>
    <lineage>
        <taxon>Eukaryota</taxon>
        <taxon>Metazoa</taxon>
        <taxon>Ecdysozoa</taxon>
        <taxon>Nematoda</taxon>
        <taxon>Chromadorea</taxon>
        <taxon>Rhabditida</taxon>
        <taxon>Rhabditina</taxon>
        <taxon>Rhabditomorpha</taxon>
        <taxon>Strongyloidea</taxon>
        <taxon>Ancylostomatidae</taxon>
        <taxon>Ancylostomatinae</taxon>
        <taxon>Ancylostoma</taxon>
    </lineage>
</organism>
<dbReference type="Pfam" id="PF13087">
    <property type="entry name" value="AAA_12"/>
    <property type="match status" value="1"/>
</dbReference>
<dbReference type="InterPro" id="IPR047187">
    <property type="entry name" value="SF1_C_Upf1"/>
</dbReference>
<dbReference type="PANTHER" id="PTHR10887">
    <property type="entry name" value="DNA2/NAM7 HELICASE FAMILY"/>
    <property type="match status" value="1"/>
</dbReference>
<dbReference type="InterPro" id="IPR041679">
    <property type="entry name" value="DNA2/NAM7-like_C"/>
</dbReference>
<keyword evidence="3" id="KW-1185">Reference proteome</keyword>
<name>A0A0C2GNG6_9BILA</name>
<evidence type="ECO:0000313" key="2">
    <source>
        <dbReference type="EMBL" id="KIH58536.1"/>
    </source>
</evidence>
<dbReference type="EMBL" id="KN733011">
    <property type="protein sequence ID" value="KIH58536.1"/>
    <property type="molecule type" value="Genomic_DNA"/>
</dbReference>
<dbReference type="CDD" id="cd18808">
    <property type="entry name" value="SF1_C_Upf1"/>
    <property type="match status" value="1"/>
</dbReference>
<dbReference type="InterPro" id="IPR045055">
    <property type="entry name" value="DNA2/NAM7-like"/>
</dbReference>
<sequence length="150" mass="17148">MLLDVMRFPTPKVPFMFTDVDGSSKWAHNMLHYNDTELEVCCKLVRLLTASAIIPANICVIAFYKEQYRQAEQQLAEISIELSTVDAVQDREMEVVILLTTKTHFSPDSAEFLDDHKRMNVALSRCRHGQFISGHVPSLVKVPLWNRAID</sequence>
<gene>
    <name evidence="2" type="ORF">ANCDUO_11259</name>
</gene>
<dbReference type="SUPFAM" id="SSF52540">
    <property type="entry name" value="P-loop containing nucleoside triphosphate hydrolases"/>
    <property type="match status" value="1"/>
</dbReference>
<dbReference type="AlphaFoldDB" id="A0A0C2GNG6"/>
<dbReference type="InterPro" id="IPR027417">
    <property type="entry name" value="P-loop_NTPase"/>
</dbReference>
<proteinExistence type="predicted"/>
<dbReference type="Gene3D" id="3.40.50.300">
    <property type="entry name" value="P-loop containing nucleotide triphosphate hydrolases"/>
    <property type="match status" value="1"/>
</dbReference>
<evidence type="ECO:0000313" key="3">
    <source>
        <dbReference type="Proteomes" id="UP000054047"/>
    </source>
</evidence>
<feature type="domain" description="DNA2/NAM7 helicase-like C-terminal" evidence="1">
    <location>
        <begin position="7"/>
        <end position="135"/>
    </location>
</feature>
<accession>A0A0C2GNG6</accession>
<protein>
    <recommendedName>
        <fullName evidence="1">DNA2/NAM7 helicase-like C-terminal domain-containing protein</fullName>
    </recommendedName>
</protein>